<dbReference type="InterPro" id="IPR001082">
    <property type="entry name" value="Pilin"/>
</dbReference>
<evidence type="ECO:0000256" key="1">
    <source>
        <dbReference type="ARBA" id="ARBA00005233"/>
    </source>
</evidence>
<sequence>MMVAVAVFAILMSMALPTYLSYTVRKQVTEALSIPLELRGKVYSFYKVNGTFPKDNEEAGIPVANKLIGNYVTRTDLIDGAFHVTLGNRANKKLVGKTISYRPAVVKDSPASPISWLCGQAEAVEGMVAVGTNETTIKPPLLPYGCF</sequence>
<dbReference type="OrthoDB" id="5918848at2"/>
<proteinExistence type="inferred from homology"/>
<evidence type="ECO:0000313" key="3">
    <source>
        <dbReference type="Proteomes" id="UP000196027"/>
    </source>
</evidence>
<keyword evidence="3" id="KW-1185">Reference proteome</keyword>
<organism evidence="2 3">
    <name type="scientific">Oleiphilus messinensis</name>
    <dbReference type="NCBI Taxonomy" id="141451"/>
    <lineage>
        <taxon>Bacteria</taxon>
        <taxon>Pseudomonadati</taxon>
        <taxon>Pseudomonadota</taxon>
        <taxon>Gammaproteobacteria</taxon>
        <taxon>Oceanospirillales</taxon>
        <taxon>Oleiphilaceae</taxon>
        <taxon>Oleiphilus</taxon>
    </lineage>
</organism>
<protein>
    <submittedName>
        <fullName evidence="2">Tfp pilus assembly protein, major pilin PilA</fullName>
    </submittedName>
</protein>
<dbReference type="GO" id="GO:0007155">
    <property type="term" value="P:cell adhesion"/>
    <property type="evidence" value="ECO:0007669"/>
    <property type="project" value="InterPro"/>
</dbReference>
<dbReference type="InterPro" id="IPR045584">
    <property type="entry name" value="Pilin-like"/>
</dbReference>
<dbReference type="Gene3D" id="3.30.700.10">
    <property type="entry name" value="Glycoprotein, Type 4 Pilin"/>
    <property type="match status" value="1"/>
</dbReference>
<accession>A0A1Y0I8N3</accession>
<dbReference type="GO" id="GO:0009289">
    <property type="term" value="C:pilus"/>
    <property type="evidence" value="ECO:0007669"/>
    <property type="project" value="InterPro"/>
</dbReference>
<dbReference type="SUPFAM" id="SSF54523">
    <property type="entry name" value="Pili subunits"/>
    <property type="match status" value="1"/>
</dbReference>
<dbReference type="AlphaFoldDB" id="A0A1Y0I8N3"/>
<reference evidence="2 3" key="1">
    <citation type="submission" date="2017-05" db="EMBL/GenBank/DDBJ databases">
        <title>Genomic insights into alkan degradation activity of Oleiphilus messinensis.</title>
        <authorList>
            <person name="Kozyavkin S.A."/>
            <person name="Slesarev A.I."/>
            <person name="Golyshin P.N."/>
            <person name="Korzhenkov A."/>
            <person name="Golyshina O.N."/>
            <person name="Toshchakov S.V."/>
        </authorList>
    </citation>
    <scope>NUCLEOTIDE SEQUENCE [LARGE SCALE GENOMIC DNA]</scope>
    <source>
        <strain evidence="2 3">ME102</strain>
    </source>
</reference>
<dbReference type="Pfam" id="PF00114">
    <property type="entry name" value="Pilin"/>
    <property type="match status" value="1"/>
</dbReference>
<dbReference type="KEGG" id="ome:OLMES_2819"/>
<gene>
    <name evidence="2" type="ORF">OLMES_2819</name>
</gene>
<dbReference type="Proteomes" id="UP000196027">
    <property type="component" value="Chromosome"/>
</dbReference>
<comment type="similarity">
    <text evidence="1">Belongs to the N-Me-Phe pilin family.</text>
</comment>
<name>A0A1Y0I8N3_9GAMM</name>
<dbReference type="EMBL" id="CP021425">
    <property type="protein sequence ID" value="ARU56867.1"/>
    <property type="molecule type" value="Genomic_DNA"/>
</dbReference>
<evidence type="ECO:0000313" key="2">
    <source>
        <dbReference type="EMBL" id="ARU56867.1"/>
    </source>
</evidence>